<sequence>MSPRELKEKQHQVYAERMKALNKGQLAPQPLSEKPCYSASRKSSRRANVSFA</sequence>
<evidence type="ECO:0000313" key="3">
    <source>
        <dbReference type="Proteomes" id="UP001565243"/>
    </source>
</evidence>
<name>A0ABV4E9T8_9GAMM</name>
<accession>A0ABV4E9T8</accession>
<comment type="caution">
    <text evidence="2">The sequence shown here is derived from an EMBL/GenBank/DDBJ whole genome shotgun (WGS) entry which is preliminary data.</text>
</comment>
<keyword evidence="3" id="KW-1185">Reference proteome</keyword>
<feature type="region of interest" description="Disordered" evidence="1">
    <location>
        <begin position="21"/>
        <end position="52"/>
    </location>
</feature>
<organism evidence="2 3">
    <name type="scientific">Erwinia aeris</name>
    <dbReference type="NCBI Taxonomy" id="3239803"/>
    <lineage>
        <taxon>Bacteria</taxon>
        <taxon>Pseudomonadati</taxon>
        <taxon>Pseudomonadota</taxon>
        <taxon>Gammaproteobacteria</taxon>
        <taxon>Enterobacterales</taxon>
        <taxon>Erwiniaceae</taxon>
        <taxon>Erwinia</taxon>
    </lineage>
</organism>
<protein>
    <submittedName>
        <fullName evidence="2">Uncharacterized protein</fullName>
    </submittedName>
</protein>
<dbReference type="RefSeq" id="WP_301252550.1">
    <property type="nucleotide sequence ID" value="NZ_JBGFFX010000008.1"/>
</dbReference>
<evidence type="ECO:0000256" key="1">
    <source>
        <dbReference type="SAM" id="MobiDB-lite"/>
    </source>
</evidence>
<reference evidence="2 3" key="1">
    <citation type="submission" date="2024-07" db="EMBL/GenBank/DDBJ databases">
        <authorList>
            <person name="Hebao G."/>
        </authorList>
    </citation>
    <scope>NUCLEOTIDE SEQUENCE [LARGE SCALE GENOMIC DNA]</scope>
    <source>
        <strain evidence="2 3">ACCC 02193</strain>
    </source>
</reference>
<dbReference type="Proteomes" id="UP001565243">
    <property type="component" value="Unassembled WGS sequence"/>
</dbReference>
<evidence type="ECO:0000313" key="2">
    <source>
        <dbReference type="EMBL" id="MEY8771572.1"/>
    </source>
</evidence>
<dbReference type="EMBL" id="JBGFFX010000008">
    <property type="protein sequence ID" value="MEY8771572.1"/>
    <property type="molecule type" value="Genomic_DNA"/>
</dbReference>
<proteinExistence type="predicted"/>
<gene>
    <name evidence="2" type="ORF">AB6T85_14325</name>
</gene>